<dbReference type="GO" id="GO:0005634">
    <property type="term" value="C:nucleus"/>
    <property type="evidence" value="ECO:0007669"/>
    <property type="project" value="UniProtKB-SubCell"/>
</dbReference>
<evidence type="ECO:0000259" key="6">
    <source>
        <dbReference type="Pfam" id="PF12460"/>
    </source>
</evidence>
<dbReference type="EMBL" id="CAKXYY010000031">
    <property type="protein sequence ID" value="CAH2355694.1"/>
    <property type="molecule type" value="Genomic_DNA"/>
</dbReference>
<comment type="function">
    <text evidence="5">Key component of the cytosolic iron-sulfur protein assembly (CIA) complex, a multiprotein complex that mediates the incorporation of iron-sulfur cluster into apoproteins specifically involved in DNA metabolism and genomic integrity. In the CIA complex, MMS19 acts as an adapter between early-acting CIA components and a subset of cellular target iron-sulfur proteins.</text>
</comment>
<name>A0A9P0QU46_9ASCO</name>
<dbReference type="InterPro" id="IPR024687">
    <property type="entry name" value="MMS19_C"/>
</dbReference>
<dbReference type="Gene3D" id="1.25.10.10">
    <property type="entry name" value="Leucine-rich Repeat Variant"/>
    <property type="match status" value="2"/>
</dbReference>
<comment type="subcellular location">
    <subcellularLocation>
        <location evidence="1 5">Nucleus</location>
    </subcellularLocation>
</comment>
<dbReference type="OrthoDB" id="342900at2759"/>
<evidence type="ECO:0000256" key="4">
    <source>
        <dbReference type="ARBA" id="ARBA00023242"/>
    </source>
</evidence>
<dbReference type="PANTHER" id="PTHR12891">
    <property type="entry name" value="DNA REPAIR/TRANSCRIPTION PROTEIN MET18/MMS19"/>
    <property type="match status" value="1"/>
</dbReference>
<gene>
    <name evidence="8" type="ORF">CLIB1423_31S00716</name>
</gene>
<keyword evidence="9" id="KW-1185">Reference proteome</keyword>
<keyword evidence="3" id="KW-0677">Repeat</keyword>
<reference evidence="8" key="1">
    <citation type="submission" date="2022-03" db="EMBL/GenBank/DDBJ databases">
        <authorList>
            <person name="Legras J.-L."/>
            <person name="Devillers H."/>
            <person name="Grondin C."/>
        </authorList>
    </citation>
    <scope>NUCLEOTIDE SEQUENCE</scope>
    <source>
        <strain evidence="8">CLIB 1423</strain>
    </source>
</reference>
<evidence type="ECO:0000259" key="7">
    <source>
        <dbReference type="Pfam" id="PF14500"/>
    </source>
</evidence>
<evidence type="ECO:0000256" key="5">
    <source>
        <dbReference type="RuleBase" id="RU367072"/>
    </source>
</evidence>
<evidence type="ECO:0000313" key="9">
    <source>
        <dbReference type="Proteomes" id="UP000837801"/>
    </source>
</evidence>
<keyword evidence="5" id="KW-0227">DNA damage</keyword>
<comment type="similarity">
    <text evidence="2 5">Belongs to the MET18/MMS19 family.</text>
</comment>
<dbReference type="InterPro" id="IPR039920">
    <property type="entry name" value="MMS19"/>
</dbReference>
<dbReference type="AlphaFoldDB" id="A0A9P0QU46"/>
<dbReference type="PANTHER" id="PTHR12891:SF0">
    <property type="entry name" value="MMS19 NUCLEOTIDE EXCISION REPAIR PROTEIN HOMOLOG"/>
    <property type="match status" value="1"/>
</dbReference>
<sequence length="1125" mass="127359">MSESIHDPSTVVSQYIACTTAEESANSSDSPKEYSDILSGLVLSKELSLLQFIQVLGPYLTSESELIRPKAIQCISDTLASLRTTNSKILSRQDLTVLLDFLLTKLDDKSSVRFILQCLTNLCQFEKFITFSPLLEKLLTTFLKDYNPKSYLAKVRYESFVLLKTILTIYEIVASSAVFDPFVQSFVHIATGEKDPRNLLISFDINILISEKISFDPVQHKDFLIDLFDVAFCYFPISFTPPANDPYKITANDLKSKLRSAIAGQSLYAKDSIPSLIEKLTSTNPIVRNDVLKTLKLCVQNYEPEVIEQYWLIIWNALKYEILHNDVSIFQPHEDLIVNKNYNELVNDNDEFKPLIITLDIVSILGFKLEDTDDTIQLIVHSVTDELRDNLSNVKDKVFKQSVLLVASLASSCNLAFNKIMDFLFSYEVWGKYLGNEPTTIEPSSLSNSDAMEREVTSDDLTLTVAKQRDLIDNFGFILNSYNAISSRLLNSNKAEYDSFVATNHLLNYKDSLLIFLGQLLQSSSNLEKTLKSKTIQQLKKLIQLKGLLSEDECSLIFGYFNDILVETINEEPKSWDKDTVVQEVKVALRSIMDGSSSKNVELIIQTILPNLLGKLPDSQEETDSDVERILSLIGDLCINYKFLEILSIRLLNKLTYYSQSNSREYYILTVKLLINSIIKTENNHQFLMNSWYKNFVPRFTKSIVNIVNESKDTVNGSVEELIEVSGDLLAIIVRYIEKSHHESILNDFTDCFVNGSKLNYFKIEPPLESLISKQSVFINLYNKILASVNKPAKGVVKIGSVDAIDFIKQDIAFAKDLLNGDETYNVYIHLGYLKNLCLIVNKYYDSELSYLAEYYQLIEEVSLSSSSLSQGFLQDYEIFVWSIKGLIMKIDPLGISYLDKLISLLSCSNGELKSLISKSLSIIMIDLPLFTNVQQSINHSKLISGVQSFNVRLLYKQRIFEIILPTLIEGFNSSTLSSSKSSYLITLSNILQNIPTKILKPHLSTITPLILTSLSIKDSAILKSSLETCEIIIGESSDIIIPHLQSLIPRLVDIVITPNSVNTEEIRLLSLNCLVSVFTKIELKHVLKFQKSTTIKLVQGLDDKRRSVRKLCSDLRQVLFELGR</sequence>
<feature type="domain" description="MMS19 C-terminal" evidence="6">
    <location>
        <begin position="630"/>
        <end position="1077"/>
    </location>
</feature>
<keyword evidence="5" id="KW-0234">DNA repair</keyword>
<dbReference type="GO" id="GO:0051604">
    <property type="term" value="P:protein maturation"/>
    <property type="evidence" value="ECO:0007669"/>
    <property type="project" value="UniProtKB-UniRule"/>
</dbReference>
<dbReference type="Pfam" id="PF12460">
    <property type="entry name" value="MMS19_C"/>
    <property type="match status" value="1"/>
</dbReference>
<evidence type="ECO:0000256" key="3">
    <source>
        <dbReference type="ARBA" id="ARBA00022737"/>
    </source>
</evidence>
<evidence type="ECO:0000256" key="2">
    <source>
        <dbReference type="ARBA" id="ARBA00009340"/>
    </source>
</evidence>
<accession>A0A9P0QU46</accession>
<dbReference type="Proteomes" id="UP000837801">
    <property type="component" value="Unassembled WGS sequence"/>
</dbReference>
<protein>
    <recommendedName>
        <fullName evidence="5">MMS19 nucleotide excision repair protein</fullName>
    </recommendedName>
</protein>
<dbReference type="InterPro" id="IPR016024">
    <property type="entry name" value="ARM-type_fold"/>
</dbReference>
<dbReference type="InterPro" id="IPR011989">
    <property type="entry name" value="ARM-like"/>
</dbReference>
<organism evidence="8 9">
    <name type="scientific">[Candida] railenensis</name>
    <dbReference type="NCBI Taxonomy" id="45579"/>
    <lineage>
        <taxon>Eukaryota</taxon>
        <taxon>Fungi</taxon>
        <taxon>Dikarya</taxon>
        <taxon>Ascomycota</taxon>
        <taxon>Saccharomycotina</taxon>
        <taxon>Pichiomycetes</taxon>
        <taxon>Debaryomycetaceae</taxon>
        <taxon>Kurtzmaniella</taxon>
    </lineage>
</organism>
<evidence type="ECO:0000313" key="8">
    <source>
        <dbReference type="EMBL" id="CAH2355694.1"/>
    </source>
</evidence>
<dbReference type="GO" id="GO:0097361">
    <property type="term" value="C:cytosolic [4Fe-4S] assembly targeting complex"/>
    <property type="evidence" value="ECO:0007669"/>
    <property type="project" value="UniProtKB-UniRule"/>
</dbReference>
<dbReference type="SUPFAM" id="SSF48371">
    <property type="entry name" value="ARM repeat"/>
    <property type="match status" value="1"/>
</dbReference>
<dbReference type="GO" id="GO:0016226">
    <property type="term" value="P:iron-sulfur cluster assembly"/>
    <property type="evidence" value="ECO:0007669"/>
    <property type="project" value="UniProtKB-UniRule"/>
</dbReference>
<feature type="domain" description="MMS19 N-terminal" evidence="7">
    <location>
        <begin position="53"/>
        <end position="324"/>
    </location>
</feature>
<dbReference type="GO" id="GO:0006281">
    <property type="term" value="P:DNA repair"/>
    <property type="evidence" value="ECO:0007669"/>
    <property type="project" value="UniProtKB-UniRule"/>
</dbReference>
<keyword evidence="4 5" id="KW-0539">Nucleus</keyword>
<comment type="caution">
    <text evidence="8">The sequence shown here is derived from an EMBL/GenBank/DDBJ whole genome shotgun (WGS) entry which is preliminary data.</text>
</comment>
<dbReference type="Pfam" id="PF14500">
    <property type="entry name" value="MMS19_N"/>
    <property type="match status" value="1"/>
</dbReference>
<dbReference type="InterPro" id="IPR029240">
    <property type="entry name" value="MMS19_N"/>
</dbReference>
<evidence type="ECO:0000256" key="1">
    <source>
        <dbReference type="ARBA" id="ARBA00004123"/>
    </source>
</evidence>
<proteinExistence type="inferred from homology"/>